<dbReference type="EMBL" id="AYKW01000067">
    <property type="protein sequence ID" value="PIL24509.1"/>
    <property type="molecule type" value="Genomic_DNA"/>
</dbReference>
<dbReference type="AlphaFoldDB" id="A0A2G8RSM4"/>
<organism evidence="2 3">
    <name type="scientific">Ganoderma sinense ZZ0214-1</name>
    <dbReference type="NCBI Taxonomy" id="1077348"/>
    <lineage>
        <taxon>Eukaryota</taxon>
        <taxon>Fungi</taxon>
        <taxon>Dikarya</taxon>
        <taxon>Basidiomycota</taxon>
        <taxon>Agaricomycotina</taxon>
        <taxon>Agaricomycetes</taxon>
        <taxon>Polyporales</taxon>
        <taxon>Polyporaceae</taxon>
        <taxon>Ganoderma</taxon>
    </lineage>
</organism>
<dbReference type="Proteomes" id="UP000230002">
    <property type="component" value="Unassembled WGS sequence"/>
</dbReference>
<evidence type="ECO:0000256" key="1">
    <source>
        <dbReference type="SAM" id="MobiDB-lite"/>
    </source>
</evidence>
<protein>
    <submittedName>
        <fullName evidence="2">Uncharacterized protein</fullName>
    </submittedName>
</protein>
<evidence type="ECO:0000313" key="2">
    <source>
        <dbReference type="EMBL" id="PIL24509.1"/>
    </source>
</evidence>
<accession>A0A2G8RSM4</accession>
<sequence length="159" mass="16967">MFSSILHRAPSAFRRPLSASSPSSFPTFHRAPYIPRLASHLLRNQPPVRGAASSVSGRPGSQTLEHAAENIREEVGHSAADLAKSIAGGNVYADNVEPTQQTFVRPPMLILSVRSAGDPQADALGASSSASRMRSPMPSRRRMSSSASRGAYPMCARRA</sequence>
<gene>
    <name evidence="2" type="ORF">GSI_14264</name>
</gene>
<keyword evidence="3" id="KW-1185">Reference proteome</keyword>
<dbReference type="STRING" id="1077348.A0A2G8RSM4"/>
<dbReference type="OrthoDB" id="194289at2759"/>
<feature type="region of interest" description="Disordered" evidence="1">
    <location>
        <begin position="119"/>
        <end position="159"/>
    </location>
</feature>
<proteinExistence type="predicted"/>
<feature type="compositionally biased region" description="Low complexity" evidence="1">
    <location>
        <begin position="126"/>
        <end position="149"/>
    </location>
</feature>
<evidence type="ECO:0000313" key="3">
    <source>
        <dbReference type="Proteomes" id="UP000230002"/>
    </source>
</evidence>
<comment type="caution">
    <text evidence="2">The sequence shown here is derived from an EMBL/GenBank/DDBJ whole genome shotgun (WGS) entry which is preliminary data.</text>
</comment>
<reference evidence="2 3" key="1">
    <citation type="journal article" date="2015" name="Sci. Rep.">
        <title>Chromosome-level genome map provides insights into diverse defense mechanisms in the medicinal fungus Ganoderma sinense.</title>
        <authorList>
            <person name="Zhu Y."/>
            <person name="Xu J."/>
            <person name="Sun C."/>
            <person name="Zhou S."/>
            <person name="Xu H."/>
            <person name="Nelson D.R."/>
            <person name="Qian J."/>
            <person name="Song J."/>
            <person name="Luo H."/>
            <person name="Xiang L."/>
            <person name="Li Y."/>
            <person name="Xu Z."/>
            <person name="Ji A."/>
            <person name="Wang L."/>
            <person name="Lu S."/>
            <person name="Hayward A."/>
            <person name="Sun W."/>
            <person name="Li X."/>
            <person name="Schwartz D.C."/>
            <person name="Wang Y."/>
            <person name="Chen S."/>
        </authorList>
    </citation>
    <scope>NUCLEOTIDE SEQUENCE [LARGE SCALE GENOMIC DNA]</scope>
    <source>
        <strain evidence="2 3">ZZ0214-1</strain>
    </source>
</reference>
<name>A0A2G8RSM4_9APHY</name>